<comment type="similarity">
    <text evidence="2 12">Belongs to the SPT5 family.</text>
</comment>
<feature type="domain" description="KOW" evidence="14">
    <location>
        <begin position="478"/>
        <end position="503"/>
    </location>
</feature>
<dbReference type="Pfam" id="PF23290">
    <property type="entry name" value="KOW5_SPT5"/>
    <property type="match status" value="1"/>
</dbReference>
<dbReference type="Pfam" id="PF00467">
    <property type="entry name" value="KOW"/>
    <property type="match status" value="1"/>
</dbReference>
<feature type="domain" description="KOW" evidence="14">
    <location>
        <begin position="191"/>
        <end position="218"/>
    </location>
</feature>
<dbReference type="AlphaFoldDB" id="A0A9N9DF91"/>
<evidence type="ECO:0000256" key="10">
    <source>
        <dbReference type="ARBA" id="ARBA00023242"/>
    </source>
</evidence>
<keyword evidence="9 12" id="KW-0804">Transcription</keyword>
<feature type="domain" description="KOW" evidence="14">
    <location>
        <begin position="900"/>
        <end position="927"/>
    </location>
</feature>
<dbReference type="CDD" id="cd06085">
    <property type="entry name" value="KOW_Spt5_5"/>
    <property type="match status" value="1"/>
</dbReference>
<comment type="caution">
    <text evidence="16">The sequence shown here is derived from an EMBL/GenBank/DDBJ whole genome shotgun (WGS) entry which is preliminary data.</text>
</comment>
<organism evidence="16 17">
    <name type="scientific">Acaulospora morrowiae</name>
    <dbReference type="NCBI Taxonomy" id="94023"/>
    <lineage>
        <taxon>Eukaryota</taxon>
        <taxon>Fungi</taxon>
        <taxon>Fungi incertae sedis</taxon>
        <taxon>Mucoromycota</taxon>
        <taxon>Glomeromycotina</taxon>
        <taxon>Glomeromycetes</taxon>
        <taxon>Diversisporales</taxon>
        <taxon>Acaulosporaceae</taxon>
        <taxon>Acaulospora</taxon>
    </lineage>
</organism>
<keyword evidence="10 12" id="KW-0539">Nucleus</keyword>
<dbReference type="GO" id="GO:0003729">
    <property type="term" value="F:mRNA binding"/>
    <property type="evidence" value="ECO:0007669"/>
    <property type="project" value="TreeGrafter"/>
</dbReference>
<dbReference type="InterPro" id="IPR057936">
    <property type="entry name" value="KOWx_Spt5"/>
</dbReference>
<comment type="function">
    <text evidence="11 12">The SPT4-SPT5 complex mediates both activation and inhibition of transcription elongation, and plays a role in pre-mRNA processing. This complex seems to be important for the stability of the RNA polymerase II elongation machinery on the chromatin template but not for the inherent ability of this machinery to translocate down the gene.</text>
</comment>
<dbReference type="Gene3D" id="2.30.30.30">
    <property type="match status" value="3"/>
</dbReference>
<evidence type="ECO:0000256" key="2">
    <source>
        <dbReference type="ARBA" id="ARBA00006956"/>
    </source>
</evidence>
<feature type="domain" description="Spt5 C-terminal" evidence="15">
    <location>
        <begin position="687"/>
        <end position="812"/>
    </location>
</feature>
<dbReference type="InterPro" id="IPR036735">
    <property type="entry name" value="NGN_dom_sf"/>
</dbReference>
<feature type="domain" description="KOW" evidence="14">
    <location>
        <begin position="353"/>
        <end position="380"/>
    </location>
</feature>
<keyword evidence="17" id="KW-1185">Reference proteome</keyword>
<evidence type="ECO:0000256" key="3">
    <source>
        <dbReference type="ARBA" id="ARBA00020181"/>
    </source>
</evidence>
<keyword evidence="8" id="KW-0010">Activator</keyword>
<dbReference type="PIRSF" id="PIRSF036945">
    <property type="entry name" value="Spt5"/>
    <property type="match status" value="1"/>
</dbReference>
<dbReference type="Pfam" id="PF23291">
    <property type="entry name" value="KOW4_SPT5"/>
    <property type="match status" value="1"/>
</dbReference>
<dbReference type="GO" id="GO:0032044">
    <property type="term" value="C:DSIF complex"/>
    <property type="evidence" value="ECO:0007669"/>
    <property type="project" value="TreeGrafter"/>
</dbReference>
<feature type="compositionally biased region" description="Polar residues" evidence="13">
    <location>
        <begin position="651"/>
        <end position="682"/>
    </location>
</feature>
<name>A0A9N9DF91_9GLOM</name>
<dbReference type="Pfam" id="PF23037">
    <property type="entry name" value="KOWx_SPT5"/>
    <property type="match status" value="1"/>
</dbReference>
<dbReference type="InterPro" id="IPR024945">
    <property type="entry name" value="Spt5_C_dom"/>
</dbReference>
<evidence type="ECO:0000256" key="11">
    <source>
        <dbReference type="ARBA" id="ARBA00024691"/>
    </source>
</evidence>
<keyword evidence="7" id="KW-0805">Transcription regulation</keyword>
<keyword evidence="6" id="KW-0677">Repeat</keyword>
<sequence>MSRKSRGRRGSSDEENRIDETDGEFIDNRDELEAEARVSSRDTRRVAMELDRRDIEEENLRAEEIALQMNERYGRRRGQLSQIDSSIPAQLIAGVNQPNLFVIRCKQGKEKDVVLQFMKQFKESEYSQHPIEILSATCRDALKGYVYVEAWKLAHVQKAILNMNNLFNSQIKLVPLAERDHVLTIRKKDISLKEGSWAKVKKGKYAGDLVQISWVYGENPNEVRIRCVPRIEESETGSNKRKKKPTVKDFDNGYIERDMKITNLILENVSPTMDEITEYLSAADSNSRSSDAPLALPTKIIFTPGDEVEVISGSDRGVYGVVEAVNKDYVTFTRYKSGVAQQVTFLAEHLAKRFGIGDHVQVLNGSHKGETGMIVNIDNVRNHVTLWSDLTKSEIKVFSKDLKKITESTGVRLSGSDYEVQDLVQTSSGQYGVIVNVDRSKYTILETNGSTSTYTRDEIVKKEDTRRFSSAIGQNQILLKTGDTVTDVSAEGREGKILHLFRKFAFIMNRGGFVENGGIFVSECSNLTNKNTRPVGLALDKLNPEVLASMPSQPPQSFSRPNVDPLIGQTVTITKGPYKGYLGIVKDTTPVMARVELHTNCSIVNVEKTKLLNVDTSRPVVLPEPTTSRNTREYSPAPSNYSGSSWQSSSVRTPNSWNGSRTPSTWNNPMPNQMASDGTRTPSHADGSRTPAVHLNDGSRTPAWDLGSKTPAYAGSDGSRTPAWDTGSRTPAYVADNRGRTSAWEANYPATPANDNQSFTAPTPGAETPACTAPTPGASETPLYSIATPGNMIPATPGPGPMTPANLLPQTPFVSSGTIPTGGDFRNVRQEANSNSKEWLTIDIQVRIVPDQRGVSFNKGQYDQRLGVISRLESPTTCLVNLDDSQEQCFIEQKFLEPVQPQKKEKIKMIAGDLKGQLGILVGVDGVDGVVKVKGGKDFKIVNMSMMAKYVGEEVAEE</sequence>
<evidence type="ECO:0000256" key="5">
    <source>
        <dbReference type="ARBA" id="ARBA00022553"/>
    </source>
</evidence>
<dbReference type="GO" id="GO:0006412">
    <property type="term" value="P:translation"/>
    <property type="evidence" value="ECO:0007669"/>
    <property type="project" value="InterPro"/>
</dbReference>
<dbReference type="PROSITE" id="PS01108">
    <property type="entry name" value="RIBOSOMAL_L24"/>
    <property type="match status" value="2"/>
</dbReference>
<proteinExistence type="inferred from homology"/>
<evidence type="ECO:0000256" key="9">
    <source>
        <dbReference type="ARBA" id="ARBA00023163"/>
    </source>
</evidence>
<dbReference type="InterPro" id="IPR005100">
    <property type="entry name" value="NGN-domain"/>
</dbReference>
<dbReference type="Pfam" id="PF23287">
    <property type="entry name" value="KOW7_SPT5"/>
    <property type="match status" value="1"/>
</dbReference>
<evidence type="ECO:0000256" key="7">
    <source>
        <dbReference type="ARBA" id="ARBA00023015"/>
    </source>
</evidence>
<accession>A0A9N9DF91</accession>
<dbReference type="GO" id="GO:0006368">
    <property type="term" value="P:transcription elongation by RNA polymerase II"/>
    <property type="evidence" value="ECO:0007669"/>
    <property type="project" value="TreeGrafter"/>
</dbReference>
<feature type="domain" description="KOW" evidence="14">
    <location>
        <begin position="301"/>
        <end position="328"/>
    </location>
</feature>
<dbReference type="GO" id="GO:0003735">
    <property type="term" value="F:structural constituent of ribosome"/>
    <property type="evidence" value="ECO:0007669"/>
    <property type="project" value="InterPro"/>
</dbReference>
<evidence type="ECO:0000313" key="16">
    <source>
        <dbReference type="EMBL" id="CAG8637965.1"/>
    </source>
</evidence>
<dbReference type="InterPro" id="IPR014722">
    <property type="entry name" value="Rib_uL2_dom2"/>
</dbReference>
<reference evidence="16" key="1">
    <citation type="submission" date="2021-06" db="EMBL/GenBank/DDBJ databases">
        <authorList>
            <person name="Kallberg Y."/>
            <person name="Tangrot J."/>
            <person name="Rosling A."/>
        </authorList>
    </citation>
    <scope>NUCLEOTIDE SEQUENCE</scope>
    <source>
        <strain evidence="16">CL551</strain>
    </source>
</reference>
<dbReference type="CDD" id="cd06084">
    <property type="entry name" value="KOW_Spt5_4"/>
    <property type="match status" value="1"/>
</dbReference>
<evidence type="ECO:0000256" key="8">
    <source>
        <dbReference type="ARBA" id="ARBA00023159"/>
    </source>
</evidence>
<evidence type="ECO:0000256" key="12">
    <source>
        <dbReference type="PIRNR" id="PIRNR036945"/>
    </source>
</evidence>
<dbReference type="PANTHER" id="PTHR11125:SF7">
    <property type="entry name" value="TRANSCRIPTION ELONGATION FACTOR SPT5"/>
    <property type="match status" value="1"/>
</dbReference>
<dbReference type="GO" id="GO:0005840">
    <property type="term" value="C:ribosome"/>
    <property type="evidence" value="ECO:0007669"/>
    <property type="project" value="InterPro"/>
</dbReference>
<dbReference type="OrthoDB" id="28901at2759"/>
<comment type="subcellular location">
    <subcellularLocation>
        <location evidence="1 12">Nucleus</location>
    </subcellularLocation>
</comment>
<feature type="compositionally biased region" description="Low complexity" evidence="13">
    <location>
        <begin position="639"/>
        <end position="650"/>
    </location>
</feature>
<protein>
    <recommendedName>
        <fullName evidence="3 12">Transcription elongation factor SPT5</fullName>
    </recommendedName>
</protein>
<keyword evidence="5" id="KW-0597">Phosphoprotein</keyword>
<dbReference type="CDD" id="cd09888">
    <property type="entry name" value="NGN_Euk"/>
    <property type="match status" value="1"/>
</dbReference>
<feature type="region of interest" description="Disordered" evidence="13">
    <location>
        <begin position="1"/>
        <end position="40"/>
    </location>
</feature>
<dbReference type="InterPro" id="IPR017071">
    <property type="entry name" value="TF_Spt5_eukaryote"/>
</dbReference>
<evidence type="ECO:0000256" key="1">
    <source>
        <dbReference type="ARBA" id="ARBA00004123"/>
    </source>
</evidence>
<dbReference type="InterPro" id="IPR005825">
    <property type="entry name" value="Ribosomal_uL24_CS"/>
</dbReference>
<dbReference type="PANTHER" id="PTHR11125">
    <property type="entry name" value="SUPPRESSOR OF TY 5"/>
    <property type="match status" value="1"/>
</dbReference>
<dbReference type="SMART" id="SM00739">
    <property type="entry name" value="KOW"/>
    <property type="match status" value="6"/>
</dbReference>
<feature type="region of interest" description="Disordered" evidence="13">
    <location>
        <begin position="620"/>
        <end position="734"/>
    </location>
</feature>
<dbReference type="CDD" id="cd06083">
    <property type="entry name" value="KOW_Spt5_3"/>
    <property type="match status" value="1"/>
</dbReference>
<evidence type="ECO:0000259" key="14">
    <source>
        <dbReference type="SMART" id="SM00739"/>
    </source>
</evidence>
<dbReference type="InterPro" id="IPR039659">
    <property type="entry name" value="SPT5"/>
</dbReference>
<gene>
    <name evidence="16" type="ORF">AMORRO_LOCUS9387</name>
</gene>
<dbReference type="Pfam" id="PF23284">
    <property type="entry name" value="KOW2_Spt5"/>
    <property type="match status" value="1"/>
</dbReference>
<feature type="domain" description="KOW" evidence="14">
    <location>
        <begin position="564"/>
        <end position="591"/>
    </location>
</feature>
<evidence type="ECO:0000256" key="13">
    <source>
        <dbReference type="SAM" id="MobiDB-lite"/>
    </source>
</evidence>
<dbReference type="InterPro" id="IPR039385">
    <property type="entry name" value="NGN_Euk"/>
</dbReference>
<dbReference type="GO" id="GO:0032784">
    <property type="term" value="P:regulation of DNA-templated transcription elongation"/>
    <property type="evidence" value="ECO:0007669"/>
    <property type="project" value="InterPro"/>
</dbReference>
<dbReference type="GO" id="GO:0006357">
    <property type="term" value="P:regulation of transcription by RNA polymerase II"/>
    <property type="evidence" value="ECO:0007669"/>
    <property type="project" value="InterPro"/>
</dbReference>
<dbReference type="Proteomes" id="UP000789342">
    <property type="component" value="Unassembled WGS sequence"/>
</dbReference>
<dbReference type="InterPro" id="IPR005824">
    <property type="entry name" value="KOW"/>
</dbReference>
<dbReference type="InterPro" id="IPR041977">
    <property type="entry name" value="KOW_Spt5_4"/>
</dbReference>
<evidence type="ECO:0000256" key="4">
    <source>
        <dbReference type="ARBA" id="ARBA00022491"/>
    </source>
</evidence>
<dbReference type="Gene3D" id="3.30.70.940">
    <property type="entry name" value="NusG, N-terminal domain"/>
    <property type="match status" value="1"/>
</dbReference>
<dbReference type="Pfam" id="PF03439">
    <property type="entry name" value="Spt5-NGN"/>
    <property type="match status" value="1"/>
</dbReference>
<dbReference type="InterPro" id="IPR057934">
    <property type="entry name" value="KOW_Spt5_7"/>
</dbReference>
<dbReference type="SMART" id="SM01104">
    <property type="entry name" value="CTD"/>
    <property type="match status" value="1"/>
</dbReference>
<dbReference type="EMBL" id="CAJVPV010009076">
    <property type="protein sequence ID" value="CAG8637965.1"/>
    <property type="molecule type" value="Genomic_DNA"/>
</dbReference>
<dbReference type="InterPro" id="IPR008991">
    <property type="entry name" value="Translation_prot_SH3-like_sf"/>
</dbReference>
<evidence type="ECO:0000313" key="17">
    <source>
        <dbReference type="Proteomes" id="UP000789342"/>
    </source>
</evidence>
<evidence type="ECO:0000256" key="6">
    <source>
        <dbReference type="ARBA" id="ARBA00022737"/>
    </source>
</evidence>
<feature type="compositionally biased region" description="Basic and acidic residues" evidence="13">
    <location>
        <begin position="10"/>
        <end position="40"/>
    </location>
</feature>
<dbReference type="SUPFAM" id="SSF50104">
    <property type="entry name" value="Translation proteins SH3-like domain"/>
    <property type="match status" value="1"/>
</dbReference>
<keyword evidence="4" id="KW-0678">Repressor</keyword>
<dbReference type="Pfam" id="PF12815">
    <property type="entry name" value="CTD"/>
    <property type="match status" value="1"/>
</dbReference>
<dbReference type="InterPro" id="IPR041978">
    <property type="entry name" value="KOW_Spt5_5"/>
</dbReference>
<dbReference type="InterPro" id="IPR041975">
    <property type="entry name" value="KOW_Spt5_2"/>
</dbReference>
<evidence type="ECO:0000259" key="15">
    <source>
        <dbReference type="SMART" id="SM01104"/>
    </source>
</evidence>
<dbReference type="InterPro" id="IPR041976">
    <property type="entry name" value="KOW_Spt5_3"/>
</dbReference>